<evidence type="ECO:0000313" key="3">
    <source>
        <dbReference type="EMBL" id="EEO28758.1"/>
    </source>
</evidence>
<dbReference type="SUPFAM" id="SSF54197">
    <property type="entry name" value="HIT-like"/>
    <property type="match status" value="1"/>
</dbReference>
<comment type="caution">
    <text evidence="3">The sequence shown here is derived from an EMBL/GenBank/DDBJ whole genome shotgun (WGS) entry which is preliminary data.</text>
</comment>
<feature type="domain" description="HIT" evidence="2">
    <location>
        <begin position="2"/>
        <end position="104"/>
    </location>
</feature>
<dbReference type="PROSITE" id="PS51084">
    <property type="entry name" value="HIT_2"/>
    <property type="match status" value="1"/>
</dbReference>
<evidence type="ECO:0000259" key="2">
    <source>
        <dbReference type="PROSITE" id="PS51084"/>
    </source>
</evidence>
<dbReference type="Pfam" id="PF01230">
    <property type="entry name" value="HIT"/>
    <property type="match status" value="1"/>
</dbReference>
<keyword evidence="4" id="KW-1185">Reference proteome</keyword>
<dbReference type="PIRSF" id="PIRSF000714">
    <property type="entry name" value="HIT"/>
    <property type="match status" value="1"/>
</dbReference>
<proteinExistence type="predicted"/>
<dbReference type="InterPro" id="IPR036265">
    <property type="entry name" value="HIT-like_sf"/>
</dbReference>
<accession>C3X6C2</accession>
<reference evidence="3" key="1">
    <citation type="submission" date="2011-10" db="EMBL/GenBank/DDBJ databases">
        <title>The Genome Sequence of Oxalobacter formigenes HOxBLS.</title>
        <authorList>
            <consortium name="The Broad Institute Genome Sequencing Platform"/>
            <person name="Earl A."/>
            <person name="Ward D."/>
            <person name="Feldgarden M."/>
            <person name="Gevers D."/>
            <person name="Allison M.J."/>
            <person name="Humphrey S."/>
            <person name="Young S.K."/>
            <person name="Zeng Q."/>
            <person name="Gargeya S."/>
            <person name="Fitzgerald M."/>
            <person name="Haas B."/>
            <person name="Abouelleil A."/>
            <person name="Alvarado L."/>
            <person name="Arachchi H.M."/>
            <person name="Berlin A."/>
            <person name="Brown A."/>
            <person name="Chapman S.B."/>
            <person name="Chen Z."/>
            <person name="Dunbar C."/>
            <person name="Freedman E."/>
            <person name="Gearin G."/>
            <person name="Goldberg J."/>
            <person name="Griggs A."/>
            <person name="Gujja S."/>
            <person name="Heiman D."/>
            <person name="Howarth C."/>
            <person name="Larson L."/>
            <person name="Lui A."/>
            <person name="MacDonald P.J.P."/>
            <person name="Montmayeur A."/>
            <person name="Murphy C."/>
            <person name="Neiman D."/>
            <person name="Pearson M."/>
            <person name="Priest M."/>
            <person name="Roberts A."/>
            <person name="Saif S."/>
            <person name="Shea T."/>
            <person name="Shenoy N."/>
            <person name="Sisk P."/>
            <person name="Stolte C."/>
            <person name="Sykes S."/>
            <person name="Wortman J."/>
            <person name="Nusbaum C."/>
            <person name="Birren B."/>
        </authorList>
    </citation>
    <scope>NUCLEOTIDE SEQUENCE [LARGE SCALE GENOMIC DNA]</scope>
    <source>
        <strain evidence="3">HOxBLS</strain>
    </source>
</reference>
<dbReference type="Proteomes" id="UP000003973">
    <property type="component" value="Unassembled WGS sequence"/>
</dbReference>
<sequence>MKECVLCSRHTDEVVLYIHDNWRVLLVEDADYPGFCRVVWSDHVSEMTDLSPTDRAELMQVVWLVEETIRKVMQPDKINLASLGNMVPHLHWHIIPRYANDRNFPDSVWSAAKRKPDEKDRLIRKDRISELKKTLSVILERQYGLSRKP</sequence>
<dbReference type="RefSeq" id="WP_005878731.1">
    <property type="nucleotide sequence ID" value="NZ_CABMNL010000001.1"/>
</dbReference>
<dbReference type="HOGENOM" id="CLU_123330_1_1_4"/>
<evidence type="ECO:0000256" key="1">
    <source>
        <dbReference type="PROSITE-ProRule" id="PRU00464"/>
    </source>
</evidence>
<name>C3X6C2_9BURK</name>
<dbReference type="eggNOG" id="COG0537">
    <property type="taxonomic scope" value="Bacteria"/>
</dbReference>
<gene>
    <name evidence="3" type="ORF">OFAG_01911</name>
</gene>
<dbReference type="AlphaFoldDB" id="C3X6C2"/>
<dbReference type="Gene3D" id="3.30.428.10">
    <property type="entry name" value="HIT-like"/>
    <property type="match status" value="1"/>
</dbReference>
<dbReference type="InterPro" id="IPR052908">
    <property type="entry name" value="AP-4-A_phosphorylase"/>
</dbReference>
<dbReference type="InterPro" id="IPR026026">
    <property type="entry name" value="HIT_Hint"/>
</dbReference>
<dbReference type="PANTHER" id="PTHR42997">
    <property type="entry name" value="HIT FAMILY HYDROLASE"/>
    <property type="match status" value="1"/>
</dbReference>
<dbReference type="InterPro" id="IPR011146">
    <property type="entry name" value="HIT-like"/>
</dbReference>
<evidence type="ECO:0000313" key="4">
    <source>
        <dbReference type="Proteomes" id="UP000003973"/>
    </source>
</evidence>
<dbReference type="GO" id="GO:0003824">
    <property type="term" value="F:catalytic activity"/>
    <property type="evidence" value="ECO:0007669"/>
    <property type="project" value="InterPro"/>
</dbReference>
<feature type="short sequence motif" description="Histidine triad motif" evidence="1">
    <location>
        <begin position="89"/>
        <end position="93"/>
    </location>
</feature>
<protein>
    <recommendedName>
        <fullName evidence="2">HIT domain-containing protein</fullName>
    </recommendedName>
</protein>
<dbReference type="PANTHER" id="PTHR42997:SF1">
    <property type="entry name" value="AP-4-A PHOSPHORYLASE"/>
    <property type="match status" value="1"/>
</dbReference>
<organism evidence="3 4">
    <name type="scientific">Oxalobacter paraformigenes</name>
    <dbReference type="NCBI Taxonomy" id="556268"/>
    <lineage>
        <taxon>Bacteria</taxon>
        <taxon>Pseudomonadati</taxon>
        <taxon>Pseudomonadota</taxon>
        <taxon>Betaproteobacteria</taxon>
        <taxon>Burkholderiales</taxon>
        <taxon>Oxalobacteraceae</taxon>
        <taxon>Oxalobacter</taxon>
    </lineage>
</organism>
<dbReference type="EMBL" id="ACDP02000003">
    <property type="protein sequence ID" value="EEO28758.1"/>
    <property type="molecule type" value="Genomic_DNA"/>
</dbReference>